<feature type="domain" description="KilA-N" evidence="2">
    <location>
        <begin position="27"/>
        <end position="133"/>
    </location>
</feature>
<dbReference type="Pfam" id="PF04383">
    <property type="entry name" value="KilA-N"/>
    <property type="match status" value="1"/>
</dbReference>
<name>I2GKT9_9BACT</name>
<evidence type="ECO:0000256" key="1">
    <source>
        <dbReference type="SAM" id="Coils"/>
    </source>
</evidence>
<organism evidence="3 4">
    <name type="scientific">Fibrisoma limi BUZ 3</name>
    <dbReference type="NCBI Taxonomy" id="1185876"/>
    <lineage>
        <taxon>Bacteria</taxon>
        <taxon>Pseudomonadati</taxon>
        <taxon>Bacteroidota</taxon>
        <taxon>Cytophagia</taxon>
        <taxon>Cytophagales</taxon>
        <taxon>Spirosomataceae</taxon>
        <taxon>Fibrisoma</taxon>
    </lineage>
</organism>
<accession>I2GKT9</accession>
<dbReference type="OrthoDB" id="9814400at2"/>
<feature type="coiled-coil region" evidence="1">
    <location>
        <begin position="220"/>
        <end position="247"/>
    </location>
</feature>
<gene>
    <name evidence="3" type="ORF">BN8_03693</name>
</gene>
<reference evidence="3 4" key="1">
    <citation type="journal article" date="2012" name="J. Bacteriol.">
        <title>Genome Sequence of the Filamentous Bacterium Fibrisoma limi BUZ 3T.</title>
        <authorList>
            <person name="Filippini M."/>
            <person name="Qi W."/>
            <person name="Jaenicke S."/>
            <person name="Goesmann A."/>
            <person name="Smits T.H."/>
            <person name="Bagheri H.C."/>
        </authorList>
    </citation>
    <scope>NUCLEOTIDE SEQUENCE [LARGE SCALE GENOMIC DNA]</scope>
    <source>
        <strain evidence="4">BUZ 3T</strain>
    </source>
</reference>
<dbReference type="InterPro" id="IPR017880">
    <property type="entry name" value="KilA_N"/>
</dbReference>
<proteinExistence type="predicted"/>
<dbReference type="STRING" id="1185876.BN8_03693"/>
<dbReference type="eggNOG" id="COG5380">
    <property type="taxonomic scope" value="Bacteria"/>
</dbReference>
<keyword evidence="4" id="KW-1185">Reference proteome</keyword>
<evidence type="ECO:0000259" key="2">
    <source>
        <dbReference type="PROSITE" id="PS51301"/>
    </source>
</evidence>
<dbReference type="SUPFAM" id="SSF54616">
    <property type="entry name" value="DNA-binding domain of Mlu1-box binding protein MBP1"/>
    <property type="match status" value="1"/>
</dbReference>
<dbReference type="GO" id="GO:0003677">
    <property type="term" value="F:DNA binding"/>
    <property type="evidence" value="ECO:0007669"/>
    <property type="project" value="InterPro"/>
</dbReference>
<sequence length="290" mass="32546">MDLPLCLKQKSNGWKRTILMLNLKLPKAMLVHLNNSEVSVRQDSGGLVSLTDLWKAMGSPSKKSPNDWQNREATEELIDTLCGILNTPKMGVLKSKRGRHDGGTWAHKNLALSYAKWLNPELHIAVNQAFLERLEEETNPELALTRGQERAVRGWQKQGKDDRWIEQRIKSVSQRKAFASTLGKHGVRREGFRNCTNATYMPLYGGTSEVVRHKKGLEKSENIRDHMNELELAAVNLSEKIAQHTIEHNNLWGNAECETACLSAARSVAKALKESGVRSQSSTQTILSKS</sequence>
<keyword evidence="1" id="KW-0175">Coiled coil</keyword>
<dbReference type="AlphaFoldDB" id="I2GKT9"/>
<dbReference type="PROSITE" id="PS51301">
    <property type="entry name" value="KILA_N"/>
    <property type="match status" value="1"/>
</dbReference>
<evidence type="ECO:0000313" key="4">
    <source>
        <dbReference type="Proteomes" id="UP000009309"/>
    </source>
</evidence>
<dbReference type="InterPro" id="IPR018004">
    <property type="entry name" value="KilA/APSES_HTH"/>
</dbReference>
<protein>
    <submittedName>
        <fullName evidence="3">Prophage antirepressor</fullName>
    </submittedName>
</protein>
<dbReference type="SMART" id="SM01252">
    <property type="entry name" value="KilA-N"/>
    <property type="match status" value="1"/>
</dbReference>
<comment type="caution">
    <text evidence="3">The sequence shown here is derived from an EMBL/GenBank/DDBJ whole genome shotgun (WGS) entry which is preliminary data.</text>
</comment>
<evidence type="ECO:0000313" key="3">
    <source>
        <dbReference type="EMBL" id="CCH54515.1"/>
    </source>
</evidence>
<dbReference type="EMBL" id="CAIT01000007">
    <property type="protein sequence ID" value="CCH54515.1"/>
    <property type="molecule type" value="Genomic_DNA"/>
</dbReference>
<dbReference type="InterPro" id="IPR036887">
    <property type="entry name" value="HTH_APSES_sf"/>
</dbReference>
<dbReference type="Proteomes" id="UP000009309">
    <property type="component" value="Unassembled WGS sequence"/>
</dbReference>